<dbReference type="AlphaFoldDB" id="A0A6C0BSB7"/>
<dbReference type="CDD" id="cd06127">
    <property type="entry name" value="DEDDh"/>
    <property type="match status" value="1"/>
</dbReference>
<dbReference type="EMBL" id="MN739239">
    <property type="protein sequence ID" value="QHS95096.1"/>
    <property type="molecule type" value="Genomic_DNA"/>
</dbReference>
<keyword evidence="2" id="KW-0378">Hydrolase</keyword>
<dbReference type="PANTHER" id="PTHR30231:SF4">
    <property type="entry name" value="PROTEIN NEN2"/>
    <property type="match status" value="1"/>
</dbReference>
<dbReference type="Gene3D" id="3.30.420.10">
    <property type="entry name" value="Ribonuclease H-like superfamily/Ribonuclease H"/>
    <property type="match status" value="1"/>
</dbReference>
<dbReference type="InterPro" id="IPR012337">
    <property type="entry name" value="RNaseH-like_sf"/>
</dbReference>
<evidence type="ECO:0000256" key="2">
    <source>
        <dbReference type="ARBA" id="ARBA00022801"/>
    </source>
</evidence>
<protein>
    <recommendedName>
        <fullName evidence="4">Exonuclease domain-containing protein</fullName>
    </recommendedName>
</protein>
<feature type="domain" description="Exonuclease" evidence="4">
    <location>
        <begin position="2"/>
        <end position="194"/>
    </location>
</feature>
<dbReference type="SMART" id="SM00479">
    <property type="entry name" value="EXOIII"/>
    <property type="match status" value="1"/>
</dbReference>
<sequence>MKVLVFDTETTGTIPKLYLPIHKMPYIVQLAFMVYDTKTNNIITNFNQIIKIPEHVSIPSEASNVHRIYKKDCQEKGIDIKDALSQFKDAYSKVDLVVAHNIVFDNRMIMFECERTNIDCFLIEEISFCTMKNSTKITNIIATNSKGQQYIKSPKLSELHQHFFGFVPKDLHDAFIDLLVCLRCFCKLMTNPIDVCEHNEYISTIFQKIK</sequence>
<proteinExistence type="predicted"/>
<keyword evidence="3" id="KW-0269">Exonuclease</keyword>
<dbReference type="GO" id="GO:0003676">
    <property type="term" value="F:nucleic acid binding"/>
    <property type="evidence" value="ECO:0007669"/>
    <property type="project" value="InterPro"/>
</dbReference>
<dbReference type="InterPro" id="IPR013520">
    <property type="entry name" value="Ribonucl_H"/>
</dbReference>
<dbReference type="GO" id="GO:0008408">
    <property type="term" value="F:3'-5' exonuclease activity"/>
    <property type="evidence" value="ECO:0007669"/>
    <property type="project" value="TreeGrafter"/>
</dbReference>
<dbReference type="Pfam" id="PF00929">
    <property type="entry name" value="RNase_T"/>
    <property type="match status" value="1"/>
</dbReference>
<name>A0A6C0BSB7_9ZZZZ</name>
<accession>A0A6C0BSB7</accession>
<evidence type="ECO:0000256" key="1">
    <source>
        <dbReference type="ARBA" id="ARBA00022722"/>
    </source>
</evidence>
<evidence type="ECO:0000256" key="3">
    <source>
        <dbReference type="ARBA" id="ARBA00022839"/>
    </source>
</evidence>
<evidence type="ECO:0000259" key="4">
    <source>
        <dbReference type="SMART" id="SM00479"/>
    </source>
</evidence>
<reference evidence="5" key="1">
    <citation type="journal article" date="2020" name="Nature">
        <title>Giant virus diversity and host interactions through global metagenomics.</title>
        <authorList>
            <person name="Schulz F."/>
            <person name="Roux S."/>
            <person name="Paez-Espino D."/>
            <person name="Jungbluth S."/>
            <person name="Walsh D.A."/>
            <person name="Denef V.J."/>
            <person name="McMahon K.D."/>
            <person name="Konstantinidis K.T."/>
            <person name="Eloe-Fadrosh E.A."/>
            <person name="Kyrpides N.C."/>
            <person name="Woyke T."/>
        </authorList>
    </citation>
    <scope>NUCLEOTIDE SEQUENCE</scope>
    <source>
        <strain evidence="5">GVMAG-M-3300018428-16</strain>
    </source>
</reference>
<dbReference type="InterPro" id="IPR036397">
    <property type="entry name" value="RNaseH_sf"/>
</dbReference>
<keyword evidence="1" id="KW-0540">Nuclease</keyword>
<dbReference type="SUPFAM" id="SSF53098">
    <property type="entry name" value="Ribonuclease H-like"/>
    <property type="match status" value="1"/>
</dbReference>
<dbReference type="PANTHER" id="PTHR30231">
    <property type="entry name" value="DNA POLYMERASE III SUBUNIT EPSILON"/>
    <property type="match status" value="1"/>
</dbReference>
<organism evidence="5">
    <name type="scientific">viral metagenome</name>
    <dbReference type="NCBI Taxonomy" id="1070528"/>
    <lineage>
        <taxon>unclassified sequences</taxon>
        <taxon>metagenomes</taxon>
        <taxon>organismal metagenomes</taxon>
    </lineage>
</organism>
<evidence type="ECO:0000313" key="5">
    <source>
        <dbReference type="EMBL" id="QHS95096.1"/>
    </source>
</evidence>